<gene>
    <name evidence="1" type="ORF">DXN05_03280</name>
</gene>
<evidence type="ECO:0000313" key="1">
    <source>
        <dbReference type="EMBL" id="RFM30008.1"/>
    </source>
</evidence>
<sequence>MMPQPVPLPPLPAAGMPACTYGVIIRISNNGNEQQVHYETQLNLLKRLPDSSLLYQLNRGQVYVNQQAPSTLMDQLADTCGKVLYPLQAVTTLSGDFFAVANTAAIAQRWEATQQHIQQYYNGSIAEDTLQYMQRATQSNAHLYESLRQDWLMAVYFACWRRQPGQTTPVYLPVIPYTTPVCFAATTSYIPPGSDTPYFTIEQTGEYADARSAEDLEQERPAAFSRLLYGKHTPVAGTMHYNCRLYDATGIVQSITGETSISLPGSGTKTISLEMYHMPERDQPALQTAAQEVHNDKPLKRRSLFSLFR</sequence>
<dbReference type="AlphaFoldDB" id="A0A3E1NQD5"/>
<dbReference type="RefSeq" id="WP_116845764.1">
    <property type="nucleotide sequence ID" value="NZ_QTJU01000001.1"/>
</dbReference>
<comment type="caution">
    <text evidence="1">The sequence shown here is derived from an EMBL/GenBank/DDBJ whole genome shotgun (WGS) entry which is preliminary data.</text>
</comment>
<evidence type="ECO:0000313" key="2">
    <source>
        <dbReference type="Proteomes" id="UP000261284"/>
    </source>
</evidence>
<keyword evidence="2" id="KW-1185">Reference proteome</keyword>
<reference evidence="1 2" key="1">
    <citation type="submission" date="2018-08" db="EMBL/GenBank/DDBJ databases">
        <title>Chitinophagaceae sp. K23C18032701, a novel bacterium isolated from forest soil.</title>
        <authorList>
            <person name="Wang C."/>
        </authorList>
    </citation>
    <scope>NUCLEOTIDE SEQUENCE [LARGE SCALE GENOMIC DNA]</scope>
    <source>
        <strain evidence="1 2">K23C18032701</strain>
    </source>
</reference>
<proteinExistence type="predicted"/>
<protein>
    <submittedName>
        <fullName evidence="1">Uncharacterized protein</fullName>
    </submittedName>
</protein>
<dbReference type="OrthoDB" id="1014182at2"/>
<organism evidence="1 2">
    <name type="scientific">Deminuibacter soli</name>
    <dbReference type="NCBI Taxonomy" id="2291815"/>
    <lineage>
        <taxon>Bacteria</taxon>
        <taxon>Pseudomonadati</taxon>
        <taxon>Bacteroidota</taxon>
        <taxon>Chitinophagia</taxon>
        <taxon>Chitinophagales</taxon>
        <taxon>Chitinophagaceae</taxon>
        <taxon>Deminuibacter</taxon>
    </lineage>
</organism>
<name>A0A3E1NQD5_9BACT</name>
<dbReference type="EMBL" id="QTJU01000001">
    <property type="protein sequence ID" value="RFM30008.1"/>
    <property type="molecule type" value="Genomic_DNA"/>
</dbReference>
<dbReference type="Proteomes" id="UP000261284">
    <property type="component" value="Unassembled WGS sequence"/>
</dbReference>
<accession>A0A3E1NQD5</accession>